<comment type="caution">
    <text evidence="2">The sequence shown here is derived from an EMBL/GenBank/DDBJ whole genome shotgun (WGS) entry which is preliminary data.</text>
</comment>
<protein>
    <submittedName>
        <fullName evidence="2">Uncharacterized protein</fullName>
    </submittedName>
</protein>
<proteinExistence type="predicted"/>
<feature type="region of interest" description="Disordered" evidence="1">
    <location>
        <begin position="1"/>
        <end position="24"/>
    </location>
</feature>
<dbReference type="AlphaFoldDB" id="A0A8K0NBZ1"/>
<dbReference type="EMBL" id="CM017885">
    <property type="protein sequence ID" value="KAG1367974.1"/>
    <property type="molecule type" value="Genomic_DNA"/>
</dbReference>
<reference evidence="2" key="2">
    <citation type="submission" date="2019-07" db="EMBL/GenBank/DDBJ databases">
        <authorList>
            <person name="Yang Y."/>
            <person name="Bocs S."/>
            <person name="Baudouin L."/>
        </authorList>
    </citation>
    <scope>NUCLEOTIDE SEQUENCE</scope>
    <source>
        <tissue evidence="2">Spear leaf of Hainan Tall coconut</tissue>
    </source>
</reference>
<gene>
    <name evidence="2" type="ORF">COCNU_14G004420</name>
</gene>
<name>A0A8K0NBZ1_COCNU</name>
<reference evidence="2" key="1">
    <citation type="journal article" date="2017" name="Gigascience">
        <title>The genome draft of coconut (Cocos nucifera).</title>
        <authorList>
            <person name="Xiao Y."/>
            <person name="Xu P."/>
            <person name="Fan H."/>
            <person name="Baudouin L."/>
            <person name="Xia W."/>
            <person name="Bocs S."/>
            <person name="Xu J."/>
            <person name="Li Q."/>
            <person name="Guo A."/>
            <person name="Zhou L."/>
            <person name="Li J."/>
            <person name="Wu Y."/>
            <person name="Ma Z."/>
            <person name="Armero A."/>
            <person name="Issali A.E."/>
            <person name="Liu N."/>
            <person name="Peng M."/>
            <person name="Yang Y."/>
        </authorList>
    </citation>
    <scope>NUCLEOTIDE SEQUENCE</scope>
    <source>
        <tissue evidence="2">Spear leaf of Hainan Tall coconut</tissue>
    </source>
</reference>
<evidence type="ECO:0000313" key="3">
    <source>
        <dbReference type="Proteomes" id="UP000797356"/>
    </source>
</evidence>
<feature type="compositionally biased region" description="Polar residues" evidence="1">
    <location>
        <begin position="1"/>
        <end position="19"/>
    </location>
</feature>
<accession>A0A8K0NBZ1</accession>
<evidence type="ECO:0000256" key="1">
    <source>
        <dbReference type="SAM" id="MobiDB-lite"/>
    </source>
</evidence>
<sequence length="73" mass="7905">MAVTINPSHTVPSRETNSIEPRAARQHAAAAVTIKLRYKKDPPDTLISLISKLSFSPPSSGTHSKHFILIGQS</sequence>
<organism evidence="2 3">
    <name type="scientific">Cocos nucifera</name>
    <name type="common">Coconut palm</name>
    <dbReference type="NCBI Taxonomy" id="13894"/>
    <lineage>
        <taxon>Eukaryota</taxon>
        <taxon>Viridiplantae</taxon>
        <taxon>Streptophyta</taxon>
        <taxon>Embryophyta</taxon>
        <taxon>Tracheophyta</taxon>
        <taxon>Spermatophyta</taxon>
        <taxon>Magnoliopsida</taxon>
        <taxon>Liliopsida</taxon>
        <taxon>Arecaceae</taxon>
        <taxon>Arecoideae</taxon>
        <taxon>Cocoseae</taxon>
        <taxon>Attaleinae</taxon>
        <taxon>Cocos</taxon>
    </lineage>
</organism>
<evidence type="ECO:0000313" key="2">
    <source>
        <dbReference type="EMBL" id="KAG1367974.1"/>
    </source>
</evidence>
<dbReference type="Proteomes" id="UP000797356">
    <property type="component" value="Chromosome 14"/>
</dbReference>
<keyword evidence="3" id="KW-1185">Reference proteome</keyword>